<evidence type="ECO:0000313" key="2">
    <source>
        <dbReference type="Proteomes" id="UP001516400"/>
    </source>
</evidence>
<dbReference type="Proteomes" id="UP001516400">
    <property type="component" value="Unassembled WGS sequence"/>
</dbReference>
<protein>
    <submittedName>
        <fullName evidence="1">Uncharacterized protein</fullName>
    </submittedName>
</protein>
<sequence>MKLLSIVDLSISDIIILAQIFVTIDTKLMGLLLRGEFLLPFLNIGVTEARNHCVGSKLDLKDLLNIILKGNDRDEAQFLRTKALSPSGPGAEEVFKSSK</sequence>
<dbReference type="AlphaFoldDB" id="A0ABD2MM96"/>
<dbReference type="EMBL" id="JABFTP020000001">
    <property type="protein sequence ID" value="KAL3267464.1"/>
    <property type="molecule type" value="Genomic_DNA"/>
</dbReference>
<gene>
    <name evidence="1" type="ORF">HHI36_011587</name>
</gene>
<reference evidence="1 2" key="1">
    <citation type="journal article" date="2021" name="BMC Biol.">
        <title>Horizontally acquired antibacterial genes associated with adaptive radiation of ladybird beetles.</title>
        <authorList>
            <person name="Li H.S."/>
            <person name="Tang X.F."/>
            <person name="Huang Y.H."/>
            <person name="Xu Z.Y."/>
            <person name="Chen M.L."/>
            <person name="Du X.Y."/>
            <person name="Qiu B.Y."/>
            <person name="Chen P.T."/>
            <person name="Zhang W."/>
            <person name="Slipinski A."/>
            <person name="Escalona H.E."/>
            <person name="Waterhouse R.M."/>
            <person name="Zwick A."/>
            <person name="Pang H."/>
        </authorList>
    </citation>
    <scope>NUCLEOTIDE SEQUENCE [LARGE SCALE GENOMIC DNA]</scope>
    <source>
        <strain evidence="1">SYSU2018</strain>
    </source>
</reference>
<accession>A0ABD2MM96</accession>
<name>A0ABD2MM96_9CUCU</name>
<evidence type="ECO:0000313" key="1">
    <source>
        <dbReference type="EMBL" id="KAL3267464.1"/>
    </source>
</evidence>
<proteinExistence type="predicted"/>
<comment type="caution">
    <text evidence="1">The sequence shown here is derived from an EMBL/GenBank/DDBJ whole genome shotgun (WGS) entry which is preliminary data.</text>
</comment>
<keyword evidence="2" id="KW-1185">Reference proteome</keyword>
<organism evidence="1 2">
    <name type="scientific">Cryptolaemus montrouzieri</name>
    <dbReference type="NCBI Taxonomy" id="559131"/>
    <lineage>
        <taxon>Eukaryota</taxon>
        <taxon>Metazoa</taxon>
        <taxon>Ecdysozoa</taxon>
        <taxon>Arthropoda</taxon>
        <taxon>Hexapoda</taxon>
        <taxon>Insecta</taxon>
        <taxon>Pterygota</taxon>
        <taxon>Neoptera</taxon>
        <taxon>Endopterygota</taxon>
        <taxon>Coleoptera</taxon>
        <taxon>Polyphaga</taxon>
        <taxon>Cucujiformia</taxon>
        <taxon>Coccinelloidea</taxon>
        <taxon>Coccinellidae</taxon>
        <taxon>Scymninae</taxon>
        <taxon>Scymnini</taxon>
        <taxon>Cryptolaemus</taxon>
    </lineage>
</organism>